<accession>A0A6H0ZP26</accession>
<dbReference type="AlphaFoldDB" id="A0A6H0ZP26"/>
<dbReference type="Proteomes" id="UP000500870">
    <property type="component" value="Chromosome 1"/>
</dbReference>
<proteinExistence type="predicted"/>
<reference evidence="1 2" key="1">
    <citation type="submission" date="2020-04" db="EMBL/GenBank/DDBJ databases">
        <title>FDA dAtabase for Regulatory Grade micrObial Sequences (FDA-ARGOS): Supporting development and validation of Infectious Disease Dx tests.</title>
        <authorList>
            <person name="Sciortino C."/>
            <person name="Tallon L."/>
            <person name="Sadzewicz L."/>
            <person name="Vavikolanu K."/>
            <person name="Mehta A."/>
            <person name="Aluvathingal J."/>
            <person name="Nadendla S."/>
            <person name="Nandy P."/>
            <person name="Geyer C."/>
            <person name="Yan Y."/>
            <person name="Sichtig H."/>
        </authorList>
    </citation>
    <scope>NUCLEOTIDE SEQUENCE [LARGE SCALE GENOMIC DNA]</scope>
    <source>
        <strain evidence="1 2">FDAARGOS_633</strain>
    </source>
</reference>
<name>A0A6H0ZP26_9HYPH</name>
<sequence>MPEPVNLAVVSALLQLAIHLHRTAGDLGGSTIVLDDCLWVLPAEVSRVPGPFAVKARFPKGVNSKEVIDALGFPFSNPKLEQAVEVMVAAKAAMAASQTQAQRLIEEFVADMAA</sequence>
<evidence type="ECO:0000313" key="2">
    <source>
        <dbReference type="Proteomes" id="UP000500870"/>
    </source>
</evidence>
<protein>
    <submittedName>
        <fullName evidence="1">Uncharacterized protein</fullName>
    </submittedName>
</protein>
<dbReference type="EMBL" id="CP050898">
    <property type="protein sequence ID" value="QIX22389.1"/>
    <property type="molecule type" value="Genomic_DNA"/>
</dbReference>
<evidence type="ECO:0000313" key="1">
    <source>
        <dbReference type="EMBL" id="QIX22389.1"/>
    </source>
</evidence>
<dbReference type="RefSeq" id="WP_177319271.1">
    <property type="nucleotide sequence ID" value="NZ_CP050898.1"/>
</dbReference>
<gene>
    <name evidence="1" type="ORF">FOB41_15165</name>
</gene>
<organism evidence="1 2">
    <name type="scientific">Agrobacterium pusense</name>
    <dbReference type="NCBI Taxonomy" id="648995"/>
    <lineage>
        <taxon>Bacteria</taxon>
        <taxon>Pseudomonadati</taxon>
        <taxon>Pseudomonadota</taxon>
        <taxon>Alphaproteobacteria</taxon>
        <taxon>Hyphomicrobiales</taxon>
        <taxon>Rhizobiaceae</taxon>
        <taxon>Rhizobium/Agrobacterium group</taxon>
        <taxon>Agrobacterium</taxon>
    </lineage>
</organism>